<evidence type="ECO:0000259" key="5">
    <source>
        <dbReference type="PROSITE" id="PS50975"/>
    </source>
</evidence>
<reference evidence="6 7" key="1">
    <citation type="submission" date="2017-03" db="EMBL/GenBank/DDBJ databases">
        <authorList>
            <person name="Afonso C.L."/>
            <person name="Miller P.J."/>
            <person name="Scott M.A."/>
            <person name="Spackman E."/>
            <person name="Goraichik I."/>
            <person name="Dimitrov K.M."/>
            <person name="Suarez D.L."/>
            <person name="Swayne D.E."/>
        </authorList>
    </citation>
    <scope>NUCLEOTIDE SEQUENCE [LARGE SCALE GENOMIC DNA]</scope>
    <source>
        <strain evidence="6">PRJEB14757</strain>
    </source>
</reference>
<dbReference type="PANTHER" id="PTHR43585:SF2">
    <property type="entry name" value="ATP-GRASP ENZYME FSQD"/>
    <property type="match status" value="1"/>
</dbReference>
<evidence type="ECO:0000256" key="3">
    <source>
        <dbReference type="ARBA" id="ARBA00022840"/>
    </source>
</evidence>
<dbReference type="AlphaFoldDB" id="A0A1W1HEZ9"/>
<evidence type="ECO:0000256" key="4">
    <source>
        <dbReference type="PROSITE-ProRule" id="PRU00409"/>
    </source>
</evidence>
<dbReference type="InterPro" id="IPR011761">
    <property type="entry name" value="ATP-grasp"/>
</dbReference>
<dbReference type="RefSeq" id="WP_080799487.1">
    <property type="nucleotide sequence ID" value="NZ_LT828540.1"/>
</dbReference>
<dbReference type="OrthoDB" id="24041at2"/>
<organism evidence="6 7">
    <name type="scientific">Desulfamplus magnetovallimortis</name>
    <dbReference type="NCBI Taxonomy" id="1246637"/>
    <lineage>
        <taxon>Bacteria</taxon>
        <taxon>Pseudomonadati</taxon>
        <taxon>Thermodesulfobacteriota</taxon>
        <taxon>Desulfobacteria</taxon>
        <taxon>Desulfobacterales</taxon>
        <taxon>Desulfobacteraceae</taxon>
        <taxon>Desulfamplus</taxon>
    </lineage>
</organism>
<feature type="domain" description="ATP-grasp" evidence="5">
    <location>
        <begin position="117"/>
        <end position="311"/>
    </location>
</feature>
<sequence>MSNSCKTIVVGTTSDYIDLLRRKLPSKLFFVTSPDIRKKAREAAPEKSEELLCDLSSHDAVNAMIEHHILQYGLTLNGIACFDCESMLLASYVATHFALKYPSPEAILACRDKSLTRRMWHSREIATPESLCITSEEQAKHFFEKNLMPCVLKPLDGSGSERVFRCNTAMECQTAYNTICSFQKKPEVLIEMFVEGTEYSCDVIIEKNCSYPIRFTRKIHAPMPVFGTIMAYELVEFPRGNISQKSFMSMLVKAAHALGISNGICMIDFIVTENGVSLLEMTPRPGGDCLPWLIKKGMNLDILSMNIDVASQPEFHFHAPSGFTSLVGLKIHAHGDGKLKYIDSSRLMEDPRVREVYIKQKPGHLIKLPPEDYDSWNLGHIIFKPSKFISCEAQCMQLLSLLDIEIEEKRR</sequence>
<dbReference type="Gene3D" id="3.30.470.20">
    <property type="entry name" value="ATP-grasp fold, B domain"/>
    <property type="match status" value="1"/>
</dbReference>
<proteinExistence type="predicted"/>
<name>A0A1W1HEZ9_9BACT</name>
<dbReference type="GO" id="GO:0016874">
    <property type="term" value="F:ligase activity"/>
    <property type="evidence" value="ECO:0007669"/>
    <property type="project" value="UniProtKB-KW"/>
</dbReference>
<keyword evidence="7" id="KW-1185">Reference proteome</keyword>
<accession>A0A1W1HEZ9</accession>
<dbReference type="STRING" id="1246637.MTBBW1_260007"/>
<dbReference type="InterPro" id="IPR052032">
    <property type="entry name" value="ATP-dep_AA_Ligase"/>
</dbReference>
<dbReference type="EMBL" id="FWEV01000179">
    <property type="protein sequence ID" value="SLM31006.1"/>
    <property type="molecule type" value="Genomic_DNA"/>
</dbReference>
<protein>
    <recommendedName>
        <fullName evidence="5">ATP-grasp domain-containing protein</fullName>
    </recommendedName>
</protein>
<dbReference type="GO" id="GO:0005524">
    <property type="term" value="F:ATP binding"/>
    <property type="evidence" value="ECO:0007669"/>
    <property type="project" value="UniProtKB-UniRule"/>
</dbReference>
<evidence type="ECO:0000256" key="1">
    <source>
        <dbReference type="ARBA" id="ARBA00022598"/>
    </source>
</evidence>
<dbReference type="PROSITE" id="PS50975">
    <property type="entry name" value="ATP_GRASP"/>
    <property type="match status" value="1"/>
</dbReference>
<evidence type="ECO:0000313" key="7">
    <source>
        <dbReference type="Proteomes" id="UP000191931"/>
    </source>
</evidence>
<dbReference type="GO" id="GO:0046872">
    <property type="term" value="F:metal ion binding"/>
    <property type="evidence" value="ECO:0007669"/>
    <property type="project" value="InterPro"/>
</dbReference>
<dbReference type="PANTHER" id="PTHR43585">
    <property type="entry name" value="FUMIPYRROLE BIOSYNTHESIS PROTEIN C"/>
    <property type="match status" value="1"/>
</dbReference>
<keyword evidence="2 4" id="KW-0547">Nucleotide-binding</keyword>
<dbReference type="Proteomes" id="UP000191931">
    <property type="component" value="Unassembled WGS sequence"/>
</dbReference>
<evidence type="ECO:0000256" key="2">
    <source>
        <dbReference type="ARBA" id="ARBA00022741"/>
    </source>
</evidence>
<dbReference type="Pfam" id="PF13535">
    <property type="entry name" value="ATP-grasp_4"/>
    <property type="match status" value="1"/>
</dbReference>
<gene>
    <name evidence="6" type="ORF">MTBBW1_260007</name>
</gene>
<keyword evidence="1" id="KW-0436">Ligase</keyword>
<keyword evidence="3 4" id="KW-0067">ATP-binding</keyword>
<evidence type="ECO:0000313" key="6">
    <source>
        <dbReference type="EMBL" id="SLM31006.1"/>
    </source>
</evidence>
<dbReference type="SUPFAM" id="SSF56059">
    <property type="entry name" value="Glutathione synthetase ATP-binding domain-like"/>
    <property type="match status" value="1"/>
</dbReference>